<name>A0ABD5NF47_9EURY</name>
<evidence type="ECO:0000313" key="2">
    <source>
        <dbReference type="EMBL" id="MFC3477709.1"/>
    </source>
</evidence>
<keyword evidence="3" id="KW-1185">Reference proteome</keyword>
<protein>
    <submittedName>
        <fullName evidence="2">Conditioned medium-induced protein 4</fullName>
    </submittedName>
</protein>
<gene>
    <name evidence="2" type="ORF">ACFOKC_08225</name>
</gene>
<sequence length="205" mass="23207">MSHYYMDEKTEELRDIFMDVADDEEVTESQAETHGSLSSETEVDERLRNAVEEMRDNLDVDTDLATDDLTDLVKTFYAGESDAEIAAELDADVDAAAVADTRYDLHLLRDADTDADFDLDALRERRGEDADPADLADDLDGDEDAVERCLRVLDARDEIRSVNDRYRAEFENALRDRELSERLTSTVHEDGLDDATEGQETDMQL</sequence>
<dbReference type="Proteomes" id="UP001595660">
    <property type="component" value="Unassembled WGS sequence"/>
</dbReference>
<evidence type="ECO:0000313" key="3">
    <source>
        <dbReference type="Proteomes" id="UP001595660"/>
    </source>
</evidence>
<comment type="caution">
    <text evidence="2">The sequence shown here is derived from an EMBL/GenBank/DDBJ whole genome shotgun (WGS) entry which is preliminary data.</text>
</comment>
<accession>A0ABD5NF47</accession>
<feature type="compositionally biased region" description="Acidic residues" evidence="1">
    <location>
        <begin position="191"/>
        <end position="205"/>
    </location>
</feature>
<proteinExistence type="predicted"/>
<feature type="region of interest" description="Disordered" evidence="1">
    <location>
        <begin position="181"/>
        <end position="205"/>
    </location>
</feature>
<dbReference type="AlphaFoldDB" id="A0ABD5NF47"/>
<dbReference type="GeneID" id="69116357"/>
<feature type="region of interest" description="Disordered" evidence="1">
    <location>
        <begin position="24"/>
        <end position="44"/>
    </location>
</feature>
<dbReference type="RefSeq" id="WP_232571168.1">
    <property type="nucleotide sequence ID" value="NZ_CP089466.1"/>
</dbReference>
<feature type="compositionally biased region" description="Polar residues" evidence="1">
    <location>
        <begin position="28"/>
        <end position="40"/>
    </location>
</feature>
<dbReference type="EMBL" id="JBHRWN010000002">
    <property type="protein sequence ID" value="MFC3477709.1"/>
    <property type="molecule type" value="Genomic_DNA"/>
</dbReference>
<reference evidence="2 3" key="1">
    <citation type="journal article" date="2019" name="Int. J. Syst. Evol. Microbiol.">
        <title>The Global Catalogue of Microorganisms (GCM) 10K type strain sequencing project: providing services to taxonomists for standard genome sequencing and annotation.</title>
        <authorList>
            <consortium name="The Broad Institute Genomics Platform"/>
            <consortium name="The Broad Institute Genome Sequencing Center for Infectious Disease"/>
            <person name="Wu L."/>
            <person name="Ma J."/>
        </authorList>
    </citation>
    <scope>NUCLEOTIDE SEQUENCE [LARGE SCALE GENOMIC DNA]</scope>
    <source>
        <strain evidence="2 3">CGMCC 1.12562</strain>
    </source>
</reference>
<evidence type="ECO:0000256" key="1">
    <source>
        <dbReference type="SAM" id="MobiDB-lite"/>
    </source>
</evidence>
<organism evidence="2 3">
    <name type="scientific">Halobacterium litoreum</name>
    <dbReference type="NCBI Taxonomy" id="2039234"/>
    <lineage>
        <taxon>Archaea</taxon>
        <taxon>Methanobacteriati</taxon>
        <taxon>Methanobacteriota</taxon>
        <taxon>Stenosarchaea group</taxon>
        <taxon>Halobacteria</taxon>
        <taxon>Halobacteriales</taxon>
        <taxon>Halobacteriaceae</taxon>
        <taxon>Halobacterium</taxon>
    </lineage>
</organism>